<protein>
    <submittedName>
        <fullName evidence="1">Uncharacterized protein</fullName>
    </submittedName>
</protein>
<evidence type="ECO:0000313" key="1">
    <source>
        <dbReference type="EMBL" id="AFZ17212.1"/>
    </source>
</evidence>
<dbReference type="EMBL" id="CP003630">
    <property type="protein sequence ID" value="AFZ17212.1"/>
    <property type="molecule type" value="Genomic_DNA"/>
</dbReference>
<dbReference type="HOGENOM" id="CLU_2437537_0_0_3"/>
<accession>K9WCG8</accession>
<dbReference type="RefSeq" id="WP_015181372.1">
    <property type="nucleotide sequence ID" value="NC_019738.1"/>
</dbReference>
<reference evidence="1 2" key="1">
    <citation type="submission" date="2012-06" db="EMBL/GenBank/DDBJ databases">
        <title>Finished chromosome of genome of Microcoleus sp. PCC 7113.</title>
        <authorList>
            <consortium name="US DOE Joint Genome Institute"/>
            <person name="Gugger M."/>
            <person name="Coursin T."/>
            <person name="Rippka R."/>
            <person name="Tandeau De Marsac N."/>
            <person name="Huntemann M."/>
            <person name="Wei C.-L."/>
            <person name="Han J."/>
            <person name="Detter J.C."/>
            <person name="Han C."/>
            <person name="Tapia R."/>
            <person name="Chen A."/>
            <person name="Kyrpides N."/>
            <person name="Mavromatis K."/>
            <person name="Markowitz V."/>
            <person name="Szeto E."/>
            <person name="Ivanova N."/>
            <person name="Pagani I."/>
            <person name="Pati A."/>
            <person name="Goodwin L."/>
            <person name="Nordberg H.P."/>
            <person name="Cantor M.N."/>
            <person name="Hua S.X."/>
            <person name="Woyke T."/>
            <person name="Kerfeld C.A."/>
        </authorList>
    </citation>
    <scope>NUCLEOTIDE SEQUENCE [LARGE SCALE GENOMIC DNA]</scope>
    <source>
        <strain evidence="1 2">PCC 7113</strain>
    </source>
</reference>
<dbReference type="Proteomes" id="UP000010471">
    <property type="component" value="Chromosome"/>
</dbReference>
<sequence>MNEDLREAFVVAALETFKKLSECPELKNYKIYCEPGKSLRRKLQKRAAIGGTSTSVTTGVASVPFRWVLVVSAQTSARQSVLKVRGYRQS</sequence>
<dbReference type="KEGG" id="mic:Mic7113_1327"/>
<keyword evidence="2" id="KW-1185">Reference proteome</keyword>
<dbReference type="AlphaFoldDB" id="K9WCG8"/>
<name>K9WCG8_9CYAN</name>
<gene>
    <name evidence="1" type="ORF">Mic7113_1327</name>
</gene>
<evidence type="ECO:0000313" key="2">
    <source>
        <dbReference type="Proteomes" id="UP000010471"/>
    </source>
</evidence>
<proteinExistence type="predicted"/>
<organism evidence="1 2">
    <name type="scientific">Allocoleopsis franciscana PCC 7113</name>
    <dbReference type="NCBI Taxonomy" id="1173027"/>
    <lineage>
        <taxon>Bacteria</taxon>
        <taxon>Bacillati</taxon>
        <taxon>Cyanobacteriota</taxon>
        <taxon>Cyanophyceae</taxon>
        <taxon>Coleofasciculales</taxon>
        <taxon>Coleofasciculaceae</taxon>
        <taxon>Allocoleopsis</taxon>
        <taxon>Allocoleopsis franciscana</taxon>
    </lineage>
</organism>